<dbReference type="Proteomes" id="UP000006735">
    <property type="component" value="Chromosome"/>
</dbReference>
<evidence type="ECO:0000256" key="1">
    <source>
        <dbReference type="SAM" id="SignalP"/>
    </source>
</evidence>
<dbReference type="Pfam" id="PF06057">
    <property type="entry name" value="VirJ"/>
    <property type="match status" value="1"/>
</dbReference>
<keyword evidence="4" id="KW-1185">Reference proteome</keyword>
<dbReference type="InterPro" id="IPR029058">
    <property type="entry name" value="AB_hydrolase_fold"/>
</dbReference>
<feature type="domain" description="Bacterial virulence" evidence="2">
    <location>
        <begin position="275"/>
        <end position="462"/>
    </location>
</feature>
<reference evidence="3 4" key="1">
    <citation type="journal article" date="2005" name="Nucleic Acids Res.">
        <title>The genome sequence of Xanthomonas oryzae pathovar oryzae KACC10331, the bacterial blight pathogen of rice.</title>
        <authorList>
            <person name="Lee B.M."/>
            <person name="Park Y.J."/>
            <person name="Park D.S."/>
            <person name="Kang H.W."/>
            <person name="Kim J.G."/>
            <person name="Song E.S."/>
            <person name="Park I.C."/>
            <person name="Yoon U.H."/>
            <person name="Hahn J.H."/>
            <person name="Koo B.S."/>
            <person name="Lee G.B."/>
            <person name="Kim H."/>
            <person name="Park H.S."/>
            <person name="Yoon K.O."/>
            <person name="Kim J.H."/>
            <person name="Jung C.H."/>
            <person name="Koh N.H."/>
            <person name="Seo J.S."/>
            <person name="Go S.J."/>
        </authorList>
    </citation>
    <scope>NUCLEOTIDE SEQUENCE [LARGE SCALE GENOMIC DNA]</scope>
    <source>
        <strain evidence="4">KACC10331 / KXO85</strain>
    </source>
</reference>
<feature type="signal peptide" evidence="1">
    <location>
        <begin position="1"/>
        <end position="33"/>
    </location>
</feature>
<dbReference type="ESTHER" id="xanor-q5h1l1">
    <property type="family name" value="VirJ"/>
</dbReference>
<evidence type="ECO:0000313" key="4">
    <source>
        <dbReference type="Proteomes" id="UP000006735"/>
    </source>
</evidence>
<dbReference type="PIRSF" id="PIRSF029063">
    <property type="entry name" value="IV_sec_VirJ"/>
    <property type="match status" value="1"/>
</dbReference>
<dbReference type="SUPFAM" id="SSF53474">
    <property type="entry name" value="alpha/beta-Hydrolases"/>
    <property type="match status" value="2"/>
</dbReference>
<dbReference type="InterPro" id="IPR010333">
    <property type="entry name" value="VirJ"/>
</dbReference>
<keyword evidence="1" id="KW-0732">Signal</keyword>
<name>Q5H1L1_XANOR</name>
<evidence type="ECO:0000313" key="3">
    <source>
        <dbReference type="EMBL" id="AAW75160.1"/>
    </source>
</evidence>
<dbReference type="KEGG" id="xoo:XOO1906"/>
<feature type="chain" id="PRO_5004257000" evidence="1">
    <location>
        <begin position="34"/>
        <end position="465"/>
    </location>
</feature>
<sequence length="465" mass="49686">MNHFSRWCDMRRLEMWSALCGAAMLTLSGMAAAQAPEPLSHGRFEQVPVLMPKGEPQRVVIWLAGAGNAAGRQAQAESLRADGAMVAVVDTAHLYAVLRKAGGTCTFSVGDVENFSRYMQAFYHIPTYRLPLLVGDGEGAALAYAIAAQSRPHVLAGVLTDGLCPANVSNQAICQPGVSPGTNTLLPVPLQIPWVLAASQDKHCPAAAEEGFLKQVPQARTFRRSARGDILPGLRAAARSLGEQKGVALPPPPGGLADLPVVELPAKPDGDSDDDTFVIFVSGDGGWAGLDEEVADAIAAQGIPVVGLDSLRYFWTERTPQGFADDLDRIARIYAQRWDRRRVVLIGFSQGADVLPAAINKLPAATKQNLRMTALLSVGKLADYEFHVSNWLGSDDEGLPIAPEVQRLPAGTTVCIYGQDDDDALCQSLPANVAKRVALPGDHHFKGDYATVAKTIMDQMHALSK</sequence>
<dbReference type="HOGENOM" id="CLU_033710_0_0_6"/>
<evidence type="ECO:0000259" key="2">
    <source>
        <dbReference type="Pfam" id="PF06057"/>
    </source>
</evidence>
<gene>
    <name evidence="3" type="primary">acvB</name>
    <name evidence="3" type="ordered locus">XOO1906</name>
</gene>
<dbReference type="AlphaFoldDB" id="Q5H1L1"/>
<proteinExistence type="predicted"/>
<dbReference type="STRING" id="291331.XOO1906"/>
<dbReference type="EMBL" id="AE013598">
    <property type="protein sequence ID" value="AAW75160.1"/>
    <property type="molecule type" value="Genomic_DNA"/>
</dbReference>
<protein>
    <submittedName>
        <fullName evidence="3">Virulence protein</fullName>
    </submittedName>
</protein>
<organism evidence="3 4">
    <name type="scientific">Xanthomonas oryzae pv. oryzae (strain KACC10331 / KXO85)</name>
    <dbReference type="NCBI Taxonomy" id="291331"/>
    <lineage>
        <taxon>Bacteria</taxon>
        <taxon>Pseudomonadati</taxon>
        <taxon>Pseudomonadota</taxon>
        <taxon>Gammaproteobacteria</taxon>
        <taxon>Lysobacterales</taxon>
        <taxon>Lysobacteraceae</taxon>
        <taxon>Xanthomonas</taxon>
    </lineage>
</organism>
<dbReference type="InterPro" id="IPR011225">
    <property type="entry name" value="IV_sec_VirJ"/>
</dbReference>
<dbReference type="Gene3D" id="3.40.50.1820">
    <property type="entry name" value="alpha/beta hydrolase"/>
    <property type="match status" value="1"/>
</dbReference>
<accession>Q5H1L1</accession>